<evidence type="ECO:0000256" key="2">
    <source>
        <dbReference type="ARBA" id="ARBA00023125"/>
    </source>
</evidence>
<keyword evidence="6" id="KW-1185">Reference proteome</keyword>
<keyword evidence="1" id="KW-0805">Transcription regulation</keyword>
<keyword evidence="2" id="KW-0238">DNA-binding</keyword>
<evidence type="ECO:0000259" key="4">
    <source>
        <dbReference type="Pfam" id="PF00717"/>
    </source>
</evidence>
<dbReference type="CDD" id="cd06529">
    <property type="entry name" value="S24_LexA-like"/>
    <property type="match status" value="1"/>
</dbReference>
<evidence type="ECO:0000313" key="6">
    <source>
        <dbReference type="Proteomes" id="UP000185895"/>
    </source>
</evidence>
<dbReference type="GO" id="GO:0003677">
    <property type="term" value="F:DNA binding"/>
    <property type="evidence" value="ECO:0007669"/>
    <property type="project" value="UniProtKB-KW"/>
</dbReference>
<gene>
    <name evidence="5" type="ORF">BJI46_05545</name>
</gene>
<dbReference type="Proteomes" id="UP000185895">
    <property type="component" value="Unassembled WGS sequence"/>
</dbReference>
<protein>
    <recommendedName>
        <fullName evidence="4">Peptidase S24/S26A/S26B/S26C domain-containing protein</fullName>
    </recommendedName>
</protein>
<keyword evidence="3" id="KW-0804">Transcription</keyword>
<sequence>MEKDTPIVATRRKNLRKLIDDAKRNGVVSNDAEFATKYEIKGGPSFVSQLINGHSSFGDKVARRLESEINLEKWYLDRDCPEDTPFRDLKLTQVEDWDSNTPLDPDEIDVVFYKDLKFACGNGFENEALDDETRRLRISRKTLDKIGATKDQIFAATTFDRSMSPTIEDGDTVYVHMGRNQIKDGKIFAIEHGGLFRCKRLYQMPNCGVRIVSDNKDEYNEEILTIDDITKQNFRVIGWVWSWQRMDKW</sequence>
<feature type="domain" description="Peptidase S24/S26A/S26B/S26C" evidence="4">
    <location>
        <begin position="123"/>
        <end position="240"/>
    </location>
</feature>
<dbReference type="InterPro" id="IPR015927">
    <property type="entry name" value="Peptidase_S24_S26A/B/C"/>
</dbReference>
<dbReference type="Gene3D" id="2.10.109.10">
    <property type="entry name" value="Umud Fragment, subunit A"/>
    <property type="match status" value="1"/>
</dbReference>
<evidence type="ECO:0000256" key="3">
    <source>
        <dbReference type="ARBA" id="ARBA00023163"/>
    </source>
</evidence>
<dbReference type="InterPro" id="IPR039418">
    <property type="entry name" value="LexA-like"/>
</dbReference>
<proteinExistence type="predicted"/>
<reference evidence="5 6" key="1">
    <citation type="submission" date="2016-09" db="EMBL/GenBank/DDBJ databases">
        <authorList>
            <person name="Capua I."/>
            <person name="De Benedictis P."/>
            <person name="Joannis T."/>
            <person name="Lombin L.H."/>
            <person name="Cattoli G."/>
        </authorList>
    </citation>
    <scope>NUCLEOTIDE SEQUENCE [LARGE SCALE GENOMIC DNA]</scope>
    <source>
        <strain evidence="5 6">ANC 4671</strain>
    </source>
</reference>
<dbReference type="EMBL" id="MKKK01000067">
    <property type="protein sequence ID" value="OEY92216.1"/>
    <property type="molecule type" value="Genomic_DNA"/>
</dbReference>
<comment type="caution">
    <text evidence="5">The sequence shown here is derived from an EMBL/GenBank/DDBJ whole genome shotgun (WGS) entry which is preliminary data.</text>
</comment>
<evidence type="ECO:0000256" key="1">
    <source>
        <dbReference type="ARBA" id="ARBA00023015"/>
    </source>
</evidence>
<dbReference type="AlphaFoldDB" id="A0A1E7QYY0"/>
<organism evidence="5 6">
    <name type="scientific">Acinetobacter qingfengensis</name>
    <dbReference type="NCBI Taxonomy" id="1262585"/>
    <lineage>
        <taxon>Bacteria</taxon>
        <taxon>Pseudomonadati</taxon>
        <taxon>Pseudomonadota</taxon>
        <taxon>Gammaproteobacteria</taxon>
        <taxon>Moraxellales</taxon>
        <taxon>Moraxellaceae</taxon>
        <taxon>Acinetobacter</taxon>
    </lineage>
</organism>
<dbReference type="Pfam" id="PF00717">
    <property type="entry name" value="Peptidase_S24"/>
    <property type="match status" value="1"/>
</dbReference>
<dbReference type="RefSeq" id="WP_070070812.1">
    <property type="nucleotide sequence ID" value="NZ_MKKK01000067.1"/>
</dbReference>
<dbReference type="PANTHER" id="PTHR40661">
    <property type="match status" value="1"/>
</dbReference>
<dbReference type="InterPro" id="IPR036286">
    <property type="entry name" value="LexA/Signal_pep-like_sf"/>
</dbReference>
<dbReference type="OrthoDB" id="8613261at2"/>
<dbReference type="SUPFAM" id="SSF51306">
    <property type="entry name" value="LexA/Signal peptidase"/>
    <property type="match status" value="1"/>
</dbReference>
<evidence type="ECO:0000313" key="5">
    <source>
        <dbReference type="EMBL" id="OEY92216.1"/>
    </source>
</evidence>
<name>A0A1E7QYY0_9GAMM</name>
<dbReference type="STRING" id="1262585.BJI46_05545"/>
<accession>A0A1E7QYY0</accession>
<dbReference type="PANTHER" id="PTHR40661:SF2">
    <property type="entry name" value="HTH-TYPE TRANSCRIPTIONAL REGULATOR PRTR"/>
    <property type="match status" value="1"/>
</dbReference>